<evidence type="ECO:0000259" key="1">
    <source>
        <dbReference type="PROSITE" id="PS50995"/>
    </source>
</evidence>
<reference evidence="3" key="1">
    <citation type="journal article" date="2019" name="Int. J. Syst. Evol. Microbiol.">
        <title>The Global Catalogue of Microorganisms (GCM) 10K type strain sequencing project: providing services to taxonomists for standard genome sequencing and annotation.</title>
        <authorList>
            <consortium name="The Broad Institute Genomics Platform"/>
            <consortium name="The Broad Institute Genome Sequencing Center for Infectious Disease"/>
            <person name="Wu L."/>
            <person name="Ma J."/>
        </authorList>
    </citation>
    <scope>NUCLEOTIDE SEQUENCE [LARGE SCALE GENOMIC DNA]</scope>
    <source>
        <strain evidence="3">JCM 18303</strain>
    </source>
</reference>
<organism evidence="2 3">
    <name type="scientific">Pseudonocardia eucalypti</name>
    <dbReference type="NCBI Taxonomy" id="648755"/>
    <lineage>
        <taxon>Bacteria</taxon>
        <taxon>Bacillati</taxon>
        <taxon>Actinomycetota</taxon>
        <taxon>Actinomycetes</taxon>
        <taxon>Pseudonocardiales</taxon>
        <taxon>Pseudonocardiaceae</taxon>
        <taxon>Pseudonocardia</taxon>
    </lineage>
</organism>
<dbReference type="SMART" id="SM00347">
    <property type="entry name" value="HTH_MARR"/>
    <property type="match status" value="1"/>
</dbReference>
<dbReference type="Pfam" id="PF12802">
    <property type="entry name" value="MarR_2"/>
    <property type="match status" value="1"/>
</dbReference>
<dbReference type="InterPro" id="IPR000835">
    <property type="entry name" value="HTH_MarR-typ"/>
</dbReference>
<dbReference type="CDD" id="cd00090">
    <property type="entry name" value="HTH_ARSR"/>
    <property type="match status" value="1"/>
</dbReference>
<proteinExistence type="predicted"/>
<dbReference type="PROSITE" id="PS50995">
    <property type="entry name" value="HTH_MARR_2"/>
    <property type="match status" value="1"/>
</dbReference>
<name>A0ABP9QPC1_9PSEU</name>
<comment type="caution">
    <text evidence="2">The sequence shown here is derived from an EMBL/GenBank/DDBJ whole genome shotgun (WGS) entry which is preliminary data.</text>
</comment>
<dbReference type="PRINTS" id="PR00598">
    <property type="entry name" value="HTHMARR"/>
</dbReference>
<dbReference type="Gene3D" id="1.10.10.10">
    <property type="entry name" value="Winged helix-like DNA-binding domain superfamily/Winged helix DNA-binding domain"/>
    <property type="match status" value="1"/>
</dbReference>
<sequence>MEMLPLQARTQELWSERNPGLDTSAMQVVALVKRITVLLDRAVEPVYDGAALTTAEVELLVPLRHAESPVTAARLADRLGMSRAGVSKTLGKLEKRGLITRTVNPADRRAAPITLTPEGKDVIDTVFPRELEAHTQLLAGLGTDRQRVVDALTLLAETMDSRLGQATTPTPPKKP</sequence>
<accession>A0ABP9QPC1</accession>
<dbReference type="InterPro" id="IPR011991">
    <property type="entry name" value="ArsR-like_HTH"/>
</dbReference>
<gene>
    <name evidence="2" type="ORF">GCM10023321_54760</name>
</gene>
<protein>
    <submittedName>
        <fullName evidence="2">MarR family transcriptional regulator</fullName>
    </submittedName>
</protein>
<dbReference type="InterPro" id="IPR036388">
    <property type="entry name" value="WH-like_DNA-bd_sf"/>
</dbReference>
<evidence type="ECO:0000313" key="2">
    <source>
        <dbReference type="EMBL" id="GAA5165124.1"/>
    </source>
</evidence>
<dbReference type="PANTHER" id="PTHR33164">
    <property type="entry name" value="TRANSCRIPTIONAL REGULATOR, MARR FAMILY"/>
    <property type="match status" value="1"/>
</dbReference>
<keyword evidence="3" id="KW-1185">Reference proteome</keyword>
<dbReference type="InterPro" id="IPR039422">
    <property type="entry name" value="MarR/SlyA-like"/>
</dbReference>
<dbReference type="SUPFAM" id="SSF46785">
    <property type="entry name" value="Winged helix' DNA-binding domain"/>
    <property type="match status" value="1"/>
</dbReference>
<dbReference type="Proteomes" id="UP001428817">
    <property type="component" value="Unassembled WGS sequence"/>
</dbReference>
<feature type="domain" description="HTH marR-type" evidence="1">
    <location>
        <begin position="25"/>
        <end position="160"/>
    </location>
</feature>
<dbReference type="PANTHER" id="PTHR33164:SF43">
    <property type="entry name" value="HTH-TYPE TRANSCRIPTIONAL REPRESSOR YETL"/>
    <property type="match status" value="1"/>
</dbReference>
<dbReference type="InterPro" id="IPR036390">
    <property type="entry name" value="WH_DNA-bd_sf"/>
</dbReference>
<dbReference type="EMBL" id="BAABJP010000030">
    <property type="protein sequence ID" value="GAA5165124.1"/>
    <property type="molecule type" value="Genomic_DNA"/>
</dbReference>
<evidence type="ECO:0000313" key="3">
    <source>
        <dbReference type="Proteomes" id="UP001428817"/>
    </source>
</evidence>